<evidence type="ECO:0000313" key="5">
    <source>
        <dbReference type="EMBL" id="OTA30081.1"/>
    </source>
</evidence>
<dbReference type="Proteomes" id="UP000243540">
    <property type="component" value="Unassembled WGS sequence"/>
</dbReference>
<dbReference type="RefSeq" id="WP_086106076.1">
    <property type="nucleotide sequence ID" value="NZ_NEKC01000002.1"/>
</dbReference>
<reference evidence="5 6" key="1">
    <citation type="submission" date="2017-04" db="EMBL/GenBank/DDBJ databases">
        <title>Draft genome sequences of Alloscardovia macacae UMA81211 and UMA81212 isolated from the feces of a rhesus macaque (Macaca mulatta).</title>
        <authorList>
            <person name="Albert K."/>
            <person name="Sela D.A."/>
        </authorList>
    </citation>
    <scope>NUCLEOTIDE SEQUENCE [LARGE SCALE GENOMIC DNA]</scope>
    <source>
        <strain evidence="5 6">UMA81212</strain>
    </source>
</reference>
<dbReference type="InterPro" id="IPR028098">
    <property type="entry name" value="Glyco_trans_4-like_N"/>
</dbReference>
<dbReference type="Gene3D" id="3.40.50.2000">
    <property type="entry name" value="Glycogen Phosphorylase B"/>
    <property type="match status" value="2"/>
</dbReference>
<evidence type="ECO:0008006" key="7">
    <source>
        <dbReference type="Google" id="ProtNLM"/>
    </source>
</evidence>
<protein>
    <recommendedName>
        <fullName evidence="7">Glycosyl transferase</fullName>
    </recommendedName>
</protein>
<dbReference type="InterPro" id="IPR001296">
    <property type="entry name" value="Glyco_trans_1"/>
</dbReference>
<dbReference type="Pfam" id="PF13439">
    <property type="entry name" value="Glyco_transf_4"/>
    <property type="match status" value="1"/>
</dbReference>
<dbReference type="SUPFAM" id="SSF53756">
    <property type="entry name" value="UDP-Glycosyltransferase/glycogen phosphorylase"/>
    <property type="match status" value="1"/>
</dbReference>
<dbReference type="PANTHER" id="PTHR45947">
    <property type="entry name" value="SULFOQUINOVOSYL TRANSFERASE SQD2"/>
    <property type="match status" value="1"/>
</dbReference>
<keyword evidence="1" id="KW-0328">Glycosyltransferase</keyword>
<dbReference type="GO" id="GO:1901137">
    <property type="term" value="P:carbohydrate derivative biosynthetic process"/>
    <property type="evidence" value="ECO:0007669"/>
    <property type="project" value="UniProtKB-ARBA"/>
</dbReference>
<feature type="domain" description="Glycosyltransferase subfamily 4-like N-terminal" evidence="4">
    <location>
        <begin position="21"/>
        <end position="188"/>
    </location>
</feature>
<dbReference type="Pfam" id="PF00534">
    <property type="entry name" value="Glycos_transf_1"/>
    <property type="match status" value="1"/>
</dbReference>
<evidence type="ECO:0000256" key="1">
    <source>
        <dbReference type="ARBA" id="ARBA00022676"/>
    </source>
</evidence>
<keyword evidence="2" id="KW-0808">Transferase</keyword>
<evidence type="ECO:0000256" key="2">
    <source>
        <dbReference type="ARBA" id="ARBA00022679"/>
    </source>
</evidence>
<feature type="domain" description="Glycosyl transferase family 1" evidence="3">
    <location>
        <begin position="192"/>
        <end position="350"/>
    </location>
</feature>
<evidence type="ECO:0000259" key="3">
    <source>
        <dbReference type="Pfam" id="PF00534"/>
    </source>
</evidence>
<sequence>MRDTQHLRVALVVDTLGHAGNGTSNSAAQFAAELERQGHEARLVGIGAPDPRYAAREKNIPMVTRYARPHQMAFAEPDDELFARAFDGVDLVHIYMPFDFGQAALKYCLAQSIPVTAGFHVQPENIVASAPFLKIVPNIEHIIYRYFWETFYQHVRFIHVPSEMEKRELEKNGYTQKLTVFSNGYDAQLFRERETSAVRTAPFIVAASGRLSAEKGHDALIYAVSKMRHKQDVHVNIAGAGPCEEELRKFAETMLEPGQWSLGFVQHEQMPAFLASADLLVHCSSADIEGISVIEAMATGVVPVVARAEQSAASEFALCEQSAYEWGNVDELAAKLDWWVEHPDELRAWGPRYAAAARERYSLERSVRSFVDMACRACVEVGK</sequence>
<name>A0A1Y2T237_9BIFI</name>
<dbReference type="AlphaFoldDB" id="A0A1Y2T237"/>
<gene>
    <name evidence="5" type="ORF">B9T39_01600</name>
</gene>
<comment type="caution">
    <text evidence="5">The sequence shown here is derived from an EMBL/GenBank/DDBJ whole genome shotgun (WGS) entry which is preliminary data.</text>
</comment>
<dbReference type="STRING" id="1160091.B9T39_01600"/>
<evidence type="ECO:0000259" key="4">
    <source>
        <dbReference type="Pfam" id="PF13439"/>
    </source>
</evidence>
<evidence type="ECO:0000313" key="6">
    <source>
        <dbReference type="Proteomes" id="UP000243540"/>
    </source>
</evidence>
<dbReference type="EMBL" id="NEKC01000002">
    <property type="protein sequence ID" value="OTA30081.1"/>
    <property type="molecule type" value="Genomic_DNA"/>
</dbReference>
<dbReference type="PANTHER" id="PTHR45947:SF3">
    <property type="entry name" value="SULFOQUINOVOSYL TRANSFERASE SQD2"/>
    <property type="match status" value="1"/>
</dbReference>
<dbReference type="GO" id="GO:0016757">
    <property type="term" value="F:glycosyltransferase activity"/>
    <property type="evidence" value="ECO:0007669"/>
    <property type="project" value="UniProtKB-KW"/>
</dbReference>
<proteinExistence type="predicted"/>
<dbReference type="InterPro" id="IPR050194">
    <property type="entry name" value="Glycosyltransferase_grp1"/>
</dbReference>
<accession>A0A1Y2T237</accession>
<organism evidence="5 6">
    <name type="scientific">Alloscardovia macacae</name>
    <dbReference type="NCBI Taxonomy" id="1160091"/>
    <lineage>
        <taxon>Bacteria</taxon>
        <taxon>Bacillati</taxon>
        <taxon>Actinomycetota</taxon>
        <taxon>Actinomycetes</taxon>
        <taxon>Bifidobacteriales</taxon>
        <taxon>Bifidobacteriaceae</taxon>
        <taxon>Alloscardovia</taxon>
    </lineage>
</organism>